<dbReference type="Proteomes" id="UP000620124">
    <property type="component" value="Unassembled WGS sequence"/>
</dbReference>
<feature type="signal peptide" evidence="3">
    <location>
        <begin position="1"/>
        <end position="18"/>
    </location>
</feature>
<feature type="compositionally biased region" description="Pro residues" evidence="1">
    <location>
        <begin position="273"/>
        <end position="287"/>
    </location>
</feature>
<dbReference type="OrthoDB" id="3245657at2759"/>
<keyword evidence="2" id="KW-1133">Transmembrane helix</keyword>
<dbReference type="AlphaFoldDB" id="A0A8H6XFJ7"/>
<keyword evidence="2" id="KW-0472">Membrane</keyword>
<gene>
    <name evidence="4" type="ORF">MVEN_01934200</name>
</gene>
<feature type="transmembrane region" description="Helical" evidence="2">
    <location>
        <begin position="216"/>
        <end position="239"/>
    </location>
</feature>
<feature type="region of interest" description="Disordered" evidence="1">
    <location>
        <begin position="268"/>
        <end position="317"/>
    </location>
</feature>
<keyword evidence="3" id="KW-0732">Signal</keyword>
<feature type="compositionally biased region" description="Pro residues" evidence="1">
    <location>
        <begin position="354"/>
        <end position="374"/>
    </location>
</feature>
<accession>A0A8H6XFJ7</accession>
<keyword evidence="5" id="KW-1185">Reference proteome</keyword>
<feature type="region of interest" description="Disordered" evidence="1">
    <location>
        <begin position="330"/>
        <end position="379"/>
    </location>
</feature>
<evidence type="ECO:0000256" key="2">
    <source>
        <dbReference type="SAM" id="Phobius"/>
    </source>
</evidence>
<evidence type="ECO:0000313" key="4">
    <source>
        <dbReference type="EMBL" id="KAF7340157.1"/>
    </source>
</evidence>
<feature type="compositionally biased region" description="Pro residues" evidence="1">
    <location>
        <begin position="424"/>
        <end position="439"/>
    </location>
</feature>
<feature type="compositionally biased region" description="Pro residues" evidence="1">
    <location>
        <begin position="297"/>
        <end position="311"/>
    </location>
</feature>
<protein>
    <submittedName>
        <fullName evidence="4">Uncharacterized protein</fullName>
    </submittedName>
</protein>
<proteinExistence type="predicted"/>
<feature type="chain" id="PRO_5034228322" evidence="3">
    <location>
        <begin position="19"/>
        <end position="448"/>
    </location>
</feature>
<sequence>MLCLWLASVLSLFQLTVGAIVNTTVDDQYGSPDGNKILYLPETGWLQGGIGNCDNCPPPPVSDFAYMNTFHGSLFNQKNHQNTNKTPPTATLVFFGSSVSVNCILSNALSNPAGTSDMTFTIDGIQTGTFPHIPSGNPNFQASTVFLSSPLQLGNHTLVIQNGRTGGGSSLVILDSITYSFDDLSTTSAFTEPSASATSTGLPSSIGGAAKSSNTAAIAGGVIAALAVILLILLAFLYIRYRRNQHRSNVPLSTSIFSPIGRIGRLLSAVQSPPKPPPDMAPVPFPSPAHHISHSPSPRPPAPAPAAPASPPGSRMSRISFNANLLVGRFQRRPPPPAILTRHAPGTLPNTRPSVPPSPAPPSGNPLLRPPSAQPEPNNVVASIQQWQQRTLEETANEPIPIIHPLDMSEVDLSSHYDESSISSPPPPPAPPPRTPQPPQRRFTVMNN</sequence>
<keyword evidence="2" id="KW-0812">Transmembrane</keyword>
<reference evidence="4" key="1">
    <citation type="submission" date="2020-05" db="EMBL/GenBank/DDBJ databases">
        <title>Mycena genomes resolve the evolution of fungal bioluminescence.</title>
        <authorList>
            <person name="Tsai I.J."/>
        </authorList>
    </citation>
    <scope>NUCLEOTIDE SEQUENCE</scope>
    <source>
        <strain evidence="4">CCC161011</strain>
    </source>
</reference>
<evidence type="ECO:0000313" key="5">
    <source>
        <dbReference type="Proteomes" id="UP000620124"/>
    </source>
</evidence>
<name>A0A8H6XFJ7_9AGAR</name>
<evidence type="ECO:0000256" key="1">
    <source>
        <dbReference type="SAM" id="MobiDB-lite"/>
    </source>
</evidence>
<dbReference type="Gene3D" id="2.60.120.260">
    <property type="entry name" value="Galactose-binding domain-like"/>
    <property type="match status" value="1"/>
</dbReference>
<evidence type="ECO:0000256" key="3">
    <source>
        <dbReference type="SAM" id="SignalP"/>
    </source>
</evidence>
<dbReference type="EMBL" id="JACAZI010000019">
    <property type="protein sequence ID" value="KAF7340157.1"/>
    <property type="molecule type" value="Genomic_DNA"/>
</dbReference>
<dbReference type="PRINTS" id="PR01217">
    <property type="entry name" value="PRICHEXTENSN"/>
</dbReference>
<comment type="caution">
    <text evidence="4">The sequence shown here is derived from an EMBL/GenBank/DDBJ whole genome shotgun (WGS) entry which is preliminary data.</text>
</comment>
<organism evidence="4 5">
    <name type="scientific">Mycena venus</name>
    <dbReference type="NCBI Taxonomy" id="2733690"/>
    <lineage>
        <taxon>Eukaryota</taxon>
        <taxon>Fungi</taxon>
        <taxon>Dikarya</taxon>
        <taxon>Basidiomycota</taxon>
        <taxon>Agaricomycotina</taxon>
        <taxon>Agaricomycetes</taxon>
        <taxon>Agaricomycetidae</taxon>
        <taxon>Agaricales</taxon>
        <taxon>Marasmiineae</taxon>
        <taxon>Mycenaceae</taxon>
        <taxon>Mycena</taxon>
    </lineage>
</organism>
<feature type="region of interest" description="Disordered" evidence="1">
    <location>
        <begin position="397"/>
        <end position="448"/>
    </location>
</feature>